<dbReference type="PANTHER" id="PTHR11709:SF511">
    <property type="entry name" value="LACCASE"/>
    <property type="match status" value="1"/>
</dbReference>
<dbReference type="PANTHER" id="PTHR11709">
    <property type="entry name" value="MULTI-COPPER OXIDASE"/>
    <property type="match status" value="1"/>
</dbReference>
<keyword evidence="3" id="KW-0560">Oxidoreductase</keyword>
<dbReference type="InterPro" id="IPR011706">
    <property type="entry name" value="Cu-oxidase_C"/>
</dbReference>
<dbReference type="Gene3D" id="2.60.40.420">
    <property type="entry name" value="Cupredoxins - blue copper proteins"/>
    <property type="match status" value="3"/>
</dbReference>
<dbReference type="PROSITE" id="PS00080">
    <property type="entry name" value="MULTICOPPER_OXIDASE2"/>
    <property type="match status" value="1"/>
</dbReference>
<feature type="domain" description="Plastocyanin-like" evidence="4">
    <location>
        <begin position="187"/>
        <end position="342"/>
    </location>
</feature>
<keyword evidence="8" id="KW-1185">Reference proteome</keyword>
<keyword evidence="2" id="KW-0479">Metal-binding</keyword>
<gene>
    <name evidence="7" type="ORF">ODALV1_LOCUS30466</name>
</gene>
<evidence type="ECO:0000259" key="6">
    <source>
        <dbReference type="Pfam" id="PF07732"/>
    </source>
</evidence>
<proteinExistence type="inferred from homology"/>
<reference evidence="7 8" key="1">
    <citation type="submission" date="2024-08" db="EMBL/GenBank/DDBJ databases">
        <authorList>
            <person name="Cucini C."/>
            <person name="Frati F."/>
        </authorList>
    </citation>
    <scope>NUCLEOTIDE SEQUENCE [LARGE SCALE GENOMIC DNA]</scope>
</reference>
<evidence type="ECO:0000313" key="8">
    <source>
        <dbReference type="Proteomes" id="UP001642540"/>
    </source>
</evidence>
<dbReference type="PROSITE" id="PS00079">
    <property type="entry name" value="MULTICOPPER_OXIDASE1"/>
    <property type="match status" value="2"/>
</dbReference>
<evidence type="ECO:0000259" key="4">
    <source>
        <dbReference type="Pfam" id="PF00394"/>
    </source>
</evidence>
<accession>A0ABP1S7R6</accession>
<dbReference type="InterPro" id="IPR001117">
    <property type="entry name" value="Cu-oxidase_2nd"/>
</dbReference>
<sequence>MREIIYKPLVCAIAKTNNNQGILSYVVNLTKMLTKALTIFISVAFSNFFVANAKIVSYTLNISYFSGFPDGTYKSKILGINNQFPGPPLTACEGDTLEIVVSNNIQDGQNTSIHWHGIHQKGSNFEDGTSKVSQCPLPSGATQIHRFKADLRGTYWYHSHHFSQYPEGLFGPLVVHAKKEAYDYDDEVTIFLSDWYHRTSAEDVAWLNSTFSNGVPPYPDSGLMNGMGRYPCKYARRQGFQCESAKQRRPVFNLEKQKTYRLRVINAAAVAAFNFSIDCYKLHTIETDGVDLKETPKVFADFASISAGQRYSFLFRCSNESQHGSRYLIRANIRRELMREFITGGQNSNMYPEALMGEVTGVIKCWDKNKGHEDSSTSEIFTYRDVVPPSKLNVNSSVYLQEIELTPLEGENTPAPDHFDQEFTVNVYFGADENGIRRGSFNNSPFVSPTFKPVLISVINGDPIPQSVFPLEVSLGNVVQLVINNPFLGPHPFHLHGHHFWVVGLGKWNDGNYTDVNGVPIRDLRLDGVKRDTVQVEERSWAVIRFVADNPGVWLFHCHIDWHNLMGMSLVFIEEKDVLREKVKINDEAIRVCRLHQNPLLF</sequence>
<evidence type="ECO:0000256" key="2">
    <source>
        <dbReference type="ARBA" id="ARBA00022723"/>
    </source>
</evidence>
<dbReference type="InterPro" id="IPR011707">
    <property type="entry name" value="Cu-oxidase-like_N"/>
</dbReference>
<dbReference type="Pfam" id="PF00394">
    <property type="entry name" value="Cu-oxidase"/>
    <property type="match status" value="1"/>
</dbReference>
<feature type="domain" description="Plastocyanin-like" evidence="6">
    <location>
        <begin position="69"/>
        <end position="179"/>
    </location>
</feature>
<dbReference type="EMBL" id="CAXLJM020000164">
    <property type="protein sequence ID" value="CAL8145366.1"/>
    <property type="molecule type" value="Genomic_DNA"/>
</dbReference>
<dbReference type="SUPFAM" id="SSF49503">
    <property type="entry name" value="Cupredoxins"/>
    <property type="match status" value="3"/>
</dbReference>
<feature type="domain" description="Plastocyanin-like" evidence="5">
    <location>
        <begin position="457"/>
        <end position="576"/>
    </location>
</feature>
<dbReference type="Pfam" id="PF07731">
    <property type="entry name" value="Cu-oxidase_2"/>
    <property type="match status" value="1"/>
</dbReference>
<comment type="similarity">
    <text evidence="1">Belongs to the multicopper oxidase family.</text>
</comment>
<dbReference type="Proteomes" id="UP001642540">
    <property type="component" value="Unassembled WGS sequence"/>
</dbReference>
<dbReference type="InterPro" id="IPR045087">
    <property type="entry name" value="Cu-oxidase_fam"/>
</dbReference>
<dbReference type="Pfam" id="PF07732">
    <property type="entry name" value="Cu-oxidase_3"/>
    <property type="match status" value="1"/>
</dbReference>
<name>A0ABP1S7R6_9HEXA</name>
<comment type="caution">
    <text evidence="7">The sequence shown here is derived from an EMBL/GenBank/DDBJ whole genome shotgun (WGS) entry which is preliminary data.</text>
</comment>
<evidence type="ECO:0000259" key="5">
    <source>
        <dbReference type="Pfam" id="PF07731"/>
    </source>
</evidence>
<evidence type="ECO:0000256" key="1">
    <source>
        <dbReference type="ARBA" id="ARBA00010609"/>
    </source>
</evidence>
<dbReference type="InterPro" id="IPR002355">
    <property type="entry name" value="Cu_oxidase_Cu_BS"/>
</dbReference>
<protein>
    <submittedName>
        <fullName evidence="7">Uncharacterized protein</fullName>
    </submittedName>
</protein>
<evidence type="ECO:0000313" key="7">
    <source>
        <dbReference type="EMBL" id="CAL8145366.1"/>
    </source>
</evidence>
<organism evidence="7 8">
    <name type="scientific">Orchesella dallaii</name>
    <dbReference type="NCBI Taxonomy" id="48710"/>
    <lineage>
        <taxon>Eukaryota</taxon>
        <taxon>Metazoa</taxon>
        <taxon>Ecdysozoa</taxon>
        <taxon>Arthropoda</taxon>
        <taxon>Hexapoda</taxon>
        <taxon>Collembola</taxon>
        <taxon>Entomobryomorpha</taxon>
        <taxon>Entomobryoidea</taxon>
        <taxon>Orchesellidae</taxon>
        <taxon>Orchesellinae</taxon>
        <taxon>Orchesella</taxon>
    </lineage>
</organism>
<evidence type="ECO:0000256" key="3">
    <source>
        <dbReference type="ARBA" id="ARBA00023002"/>
    </source>
</evidence>
<dbReference type="InterPro" id="IPR033138">
    <property type="entry name" value="Cu_oxidase_CS"/>
</dbReference>
<dbReference type="InterPro" id="IPR008972">
    <property type="entry name" value="Cupredoxin"/>
</dbReference>